<gene>
    <name evidence="2" type="ORF">ANIA_11640</name>
</gene>
<evidence type="ECO:0000313" key="2">
    <source>
        <dbReference type="EMBL" id="CBF82638.1"/>
    </source>
</evidence>
<protein>
    <submittedName>
        <fullName evidence="2">Uncharacterized protein</fullName>
    </submittedName>
</protein>
<dbReference type="HOGENOM" id="CLU_3399386_0_0_1"/>
<sequence>MIPANLTCSTQPTKPDPTRPNLPRNGLVYNT</sequence>
<keyword evidence="3" id="KW-1185">Reference proteome</keyword>
<dbReference type="Proteomes" id="UP000000560">
    <property type="component" value="Chromosome VI"/>
</dbReference>
<dbReference type="InParanoid" id="C8VH93"/>
<proteinExistence type="predicted"/>
<name>C8VH93_EMENI</name>
<evidence type="ECO:0000256" key="1">
    <source>
        <dbReference type="SAM" id="MobiDB-lite"/>
    </source>
</evidence>
<evidence type="ECO:0000313" key="3">
    <source>
        <dbReference type="Proteomes" id="UP000000560"/>
    </source>
</evidence>
<dbReference type="EMBL" id="BN001306">
    <property type="protein sequence ID" value="CBF82638.1"/>
    <property type="molecule type" value="Genomic_DNA"/>
</dbReference>
<organism evidence="2 3">
    <name type="scientific">Emericella nidulans (strain FGSC A4 / ATCC 38163 / CBS 112.46 / NRRL 194 / M139)</name>
    <name type="common">Aspergillus nidulans</name>
    <dbReference type="NCBI Taxonomy" id="227321"/>
    <lineage>
        <taxon>Eukaryota</taxon>
        <taxon>Fungi</taxon>
        <taxon>Dikarya</taxon>
        <taxon>Ascomycota</taxon>
        <taxon>Pezizomycotina</taxon>
        <taxon>Eurotiomycetes</taxon>
        <taxon>Eurotiomycetidae</taxon>
        <taxon>Eurotiales</taxon>
        <taxon>Aspergillaceae</taxon>
        <taxon>Aspergillus</taxon>
        <taxon>Aspergillus subgen. Nidulantes</taxon>
    </lineage>
</organism>
<accession>C8VH93</accession>
<feature type="compositionally biased region" description="Polar residues" evidence="1">
    <location>
        <begin position="1"/>
        <end position="13"/>
    </location>
</feature>
<feature type="region of interest" description="Disordered" evidence="1">
    <location>
        <begin position="1"/>
        <end position="31"/>
    </location>
</feature>
<reference evidence="3" key="2">
    <citation type="journal article" date="2009" name="Fungal Genet. Biol.">
        <title>The 2008 update of the Aspergillus nidulans genome annotation: a community effort.</title>
        <authorList>
            <person name="Wortman J.R."/>
            <person name="Gilsenan J.M."/>
            <person name="Joardar V."/>
            <person name="Deegan J."/>
            <person name="Clutterbuck J."/>
            <person name="Andersen M.R."/>
            <person name="Archer D."/>
            <person name="Bencina M."/>
            <person name="Braus G."/>
            <person name="Coutinho P."/>
            <person name="von Dohren H."/>
            <person name="Doonan J."/>
            <person name="Driessen A.J."/>
            <person name="Durek P."/>
            <person name="Espeso E."/>
            <person name="Fekete E."/>
            <person name="Flipphi M."/>
            <person name="Estrada C.G."/>
            <person name="Geysens S."/>
            <person name="Goldman G."/>
            <person name="de Groot P.W."/>
            <person name="Hansen K."/>
            <person name="Harris S.D."/>
            <person name="Heinekamp T."/>
            <person name="Helmstaedt K."/>
            <person name="Henrissat B."/>
            <person name="Hofmann G."/>
            <person name="Homan T."/>
            <person name="Horio T."/>
            <person name="Horiuchi H."/>
            <person name="James S."/>
            <person name="Jones M."/>
            <person name="Karaffa L."/>
            <person name="Karanyi Z."/>
            <person name="Kato M."/>
            <person name="Keller N."/>
            <person name="Kelly D.E."/>
            <person name="Kiel J.A."/>
            <person name="Kim J.M."/>
            <person name="van der Klei I.J."/>
            <person name="Klis F.M."/>
            <person name="Kovalchuk A."/>
            <person name="Krasevec N."/>
            <person name="Kubicek C.P."/>
            <person name="Liu B."/>
            <person name="Maccabe A."/>
            <person name="Meyer V."/>
            <person name="Mirabito P."/>
            <person name="Miskei M."/>
            <person name="Mos M."/>
            <person name="Mullins J."/>
            <person name="Nelson D.R."/>
            <person name="Nielsen J."/>
            <person name="Oakley B.R."/>
            <person name="Osmani S.A."/>
            <person name="Pakula T."/>
            <person name="Paszewski A."/>
            <person name="Paulsen I."/>
            <person name="Pilsyk S."/>
            <person name="Pocsi I."/>
            <person name="Punt P.J."/>
            <person name="Ram A.F."/>
            <person name="Ren Q."/>
            <person name="Robellet X."/>
            <person name="Robson G."/>
            <person name="Seiboth B."/>
            <person name="van Solingen P."/>
            <person name="Specht T."/>
            <person name="Sun J."/>
            <person name="Taheri-Talesh N."/>
            <person name="Takeshita N."/>
            <person name="Ussery D."/>
            <person name="vanKuyk P.A."/>
            <person name="Visser H."/>
            <person name="van de Vondervoort P.J."/>
            <person name="de Vries R.P."/>
            <person name="Walton J."/>
            <person name="Xiang X."/>
            <person name="Xiong Y."/>
            <person name="Zeng A.P."/>
            <person name="Brandt B.W."/>
            <person name="Cornell M.J."/>
            <person name="van den Hondel C.A."/>
            <person name="Visser J."/>
            <person name="Oliver S.G."/>
            <person name="Turner G."/>
        </authorList>
    </citation>
    <scope>GENOME REANNOTATION</scope>
    <source>
        <strain evidence="3">FGSC A4 / ATCC 38163 / CBS 112.46 / NRRL 194 / M139</strain>
    </source>
</reference>
<dbReference type="GeneID" id="74897193"/>
<dbReference type="RefSeq" id="XP_050468360.1">
    <property type="nucleotide sequence ID" value="XM_050612436.1"/>
</dbReference>
<reference evidence="3" key="1">
    <citation type="journal article" date="2005" name="Nature">
        <title>Sequencing of Aspergillus nidulans and comparative analysis with A. fumigatus and A. oryzae.</title>
        <authorList>
            <person name="Galagan J.E."/>
            <person name="Calvo S.E."/>
            <person name="Cuomo C."/>
            <person name="Ma L.J."/>
            <person name="Wortman J.R."/>
            <person name="Batzoglou S."/>
            <person name="Lee S.I."/>
            <person name="Basturkmen M."/>
            <person name="Spevak C.C."/>
            <person name="Clutterbuck J."/>
            <person name="Kapitonov V."/>
            <person name="Jurka J."/>
            <person name="Scazzocchio C."/>
            <person name="Farman M."/>
            <person name="Butler J."/>
            <person name="Purcell S."/>
            <person name="Harris S."/>
            <person name="Braus G.H."/>
            <person name="Draht O."/>
            <person name="Busch S."/>
            <person name="D'Enfert C."/>
            <person name="Bouchier C."/>
            <person name="Goldman G.H."/>
            <person name="Bell-Pedersen D."/>
            <person name="Griffiths-Jones S."/>
            <person name="Doonan J.H."/>
            <person name="Yu J."/>
            <person name="Vienken K."/>
            <person name="Pain A."/>
            <person name="Freitag M."/>
            <person name="Selker E.U."/>
            <person name="Archer D.B."/>
            <person name="Penalva M.A."/>
            <person name="Oakley B.R."/>
            <person name="Momany M."/>
            <person name="Tanaka T."/>
            <person name="Kumagai T."/>
            <person name="Asai K."/>
            <person name="Machida M."/>
            <person name="Nierman W.C."/>
            <person name="Denning D.W."/>
            <person name="Caddick M."/>
            <person name="Hynes M."/>
            <person name="Paoletti M."/>
            <person name="Fischer R."/>
            <person name="Miller B."/>
            <person name="Dyer P."/>
            <person name="Sachs M.S."/>
            <person name="Osmani S.A."/>
            <person name="Birren B.W."/>
        </authorList>
    </citation>
    <scope>NUCLEOTIDE SEQUENCE [LARGE SCALE GENOMIC DNA]</scope>
    <source>
        <strain evidence="3">FGSC A4 / ATCC 38163 / CBS 112.46 / NRRL 194 / M139</strain>
    </source>
</reference>
<dbReference type="AlphaFoldDB" id="C8VH93"/>
<dbReference type="KEGG" id="ani:ANIA_11640"/>